<evidence type="ECO:0000313" key="3">
    <source>
        <dbReference type="Proteomes" id="UP001194580"/>
    </source>
</evidence>
<reference evidence="2" key="1">
    <citation type="journal article" date="2020" name="Fungal Divers.">
        <title>Resolving the Mortierellaceae phylogeny through synthesis of multi-gene phylogenetics and phylogenomics.</title>
        <authorList>
            <person name="Vandepol N."/>
            <person name="Liber J."/>
            <person name="Desiro A."/>
            <person name="Na H."/>
            <person name="Kennedy M."/>
            <person name="Barry K."/>
            <person name="Grigoriev I.V."/>
            <person name="Miller A.N."/>
            <person name="O'Donnell K."/>
            <person name="Stajich J.E."/>
            <person name="Bonito G."/>
        </authorList>
    </citation>
    <scope>NUCLEOTIDE SEQUENCE</scope>
    <source>
        <strain evidence="2">NRRL 28262</strain>
    </source>
</reference>
<sequence>MKFNALFFVATLASCTQAFDLAYKATGLGPQGTDTFEASMWVDDLEFNTGRYRGSSIWRSVGIHKIQLRNAEMGSFEFCIDVFGDIDCEKIWTSSPSCVWTPSIRNTVCTTKWEKKNWGMN</sequence>
<dbReference type="Proteomes" id="UP001194580">
    <property type="component" value="Unassembled WGS sequence"/>
</dbReference>
<feature type="signal peptide" evidence="1">
    <location>
        <begin position="1"/>
        <end position="18"/>
    </location>
</feature>
<dbReference type="PROSITE" id="PS51257">
    <property type="entry name" value="PROKAR_LIPOPROTEIN"/>
    <property type="match status" value="1"/>
</dbReference>
<gene>
    <name evidence="2" type="ORF">BGZ95_005917</name>
</gene>
<protein>
    <submittedName>
        <fullName evidence="2">Uncharacterized protein</fullName>
    </submittedName>
</protein>
<organism evidence="2 3">
    <name type="scientific">Linnemannia exigua</name>
    <dbReference type="NCBI Taxonomy" id="604196"/>
    <lineage>
        <taxon>Eukaryota</taxon>
        <taxon>Fungi</taxon>
        <taxon>Fungi incertae sedis</taxon>
        <taxon>Mucoromycota</taxon>
        <taxon>Mortierellomycotina</taxon>
        <taxon>Mortierellomycetes</taxon>
        <taxon>Mortierellales</taxon>
        <taxon>Mortierellaceae</taxon>
        <taxon>Linnemannia</taxon>
    </lineage>
</organism>
<accession>A0AAD4D1V2</accession>
<keyword evidence="3" id="KW-1185">Reference proteome</keyword>
<name>A0AAD4D1V2_9FUNG</name>
<keyword evidence="1" id="KW-0732">Signal</keyword>
<feature type="chain" id="PRO_5042129146" evidence="1">
    <location>
        <begin position="19"/>
        <end position="121"/>
    </location>
</feature>
<proteinExistence type="predicted"/>
<comment type="caution">
    <text evidence="2">The sequence shown here is derived from an EMBL/GenBank/DDBJ whole genome shotgun (WGS) entry which is preliminary data.</text>
</comment>
<dbReference type="AlphaFoldDB" id="A0AAD4D1V2"/>
<evidence type="ECO:0000256" key="1">
    <source>
        <dbReference type="SAM" id="SignalP"/>
    </source>
</evidence>
<evidence type="ECO:0000313" key="2">
    <source>
        <dbReference type="EMBL" id="KAG0254874.1"/>
    </source>
</evidence>
<dbReference type="EMBL" id="JAAAIL010002740">
    <property type="protein sequence ID" value="KAG0254874.1"/>
    <property type="molecule type" value="Genomic_DNA"/>
</dbReference>